<dbReference type="PANTHER" id="PTHR31302">
    <property type="entry name" value="TRANSMEMBRANE PROTEIN WITH METALLOPHOSPHOESTERASE DOMAIN-RELATED"/>
    <property type="match status" value="1"/>
</dbReference>
<keyword evidence="2" id="KW-1185">Reference proteome</keyword>
<reference evidence="2" key="1">
    <citation type="submission" date="2019-09" db="EMBL/GenBank/DDBJ databases">
        <title>Complete genome sequencing of four Arcobacter species reveals a diverse suite of mobile elements.</title>
        <authorList>
            <person name="On S.L.W."/>
            <person name="Miller W.G."/>
            <person name="Biggs P."/>
            <person name="Cornelius A."/>
            <person name="Vandamme P."/>
        </authorList>
    </citation>
    <scope>NUCLEOTIDE SEQUENCE [LARGE SCALE GENOMIC DNA]</scope>
    <source>
        <strain evidence="2">LMG 26638</strain>
    </source>
</reference>
<evidence type="ECO:0000313" key="2">
    <source>
        <dbReference type="Proteomes" id="UP000322726"/>
    </source>
</evidence>
<accession>A0A5C2H8T9</accession>
<proteinExistence type="predicted"/>
<evidence type="ECO:0000313" key="1">
    <source>
        <dbReference type="EMBL" id="QEP33636.1"/>
    </source>
</evidence>
<dbReference type="KEGG" id="apai:APAC_0477"/>
<sequence length="244" mass="28128">MSKRSLPKARTLEVKVSNEKLNHLKLLHLSDLHINKNFPDEILHELVFYCNSLDYDFTVITGDIIDCKVKNIKEKLAILNNLKGDVYFISGNHDLVYGLNDLKKELTNFIFMDNEIKKIEYKNEIIKLVGLSDRFSKFFGIKRDEKKILASIKESEPTIFISHQPKDYKLALNSNLFLCGHTHGGQIFPFHYLVKIVQPFLSGLHYVKDTAIYVNSGLGTWGIDMRYKAPSEITILELIHKSVE</sequence>
<reference evidence="1 2" key="3">
    <citation type="submission" date="2019-09" db="EMBL/GenBank/DDBJ databases">
        <title>Taxonomic note: a critical rebuttal of the proposed division of the genus Arcobacter into six genera, emended descriptions of Arcobacter anaerophilus and the genus Arcobacter, and an assessment of genus-level boundaries for Epsilonproteobacteria using in silico genomic comparator tools.</title>
        <authorList>
            <person name="On S.L.W."/>
            <person name="Miller W.G."/>
            <person name="Biggs P."/>
            <person name="Cornelius A."/>
            <person name="Vandamme P."/>
        </authorList>
    </citation>
    <scope>NUCLEOTIDE SEQUENCE [LARGE SCALE GENOMIC DNA]</scope>
    <source>
        <strain evidence="1 2">LMG 26638</strain>
    </source>
</reference>
<dbReference type="InterPro" id="IPR029052">
    <property type="entry name" value="Metallo-depent_PP-like"/>
</dbReference>
<dbReference type="PANTHER" id="PTHR31302:SF0">
    <property type="entry name" value="TRANSMEMBRANE PROTEIN WITH METALLOPHOSPHOESTERASE DOMAIN"/>
    <property type="match status" value="1"/>
</dbReference>
<dbReference type="InterPro" id="IPR004843">
    <property type="entry name" value="Calcineurin-like_PHP"/>
</dbReference>
<dbReference type="Gene3D" id="3.60.21.10">
    <property type="match status" value="1"/>
</dbReference>
<dbReference type="RefSeq" id="WP_130232597.1">
    <property type="nucleotide sequence ID" value="NZ_BMEF01000024.1"/>
</dbReference>
<dbReference type="EMBL" id="CP035928">
    <property type="protein sequence ID" value="QEP33636.1"/>
    <property type="molecule type" value="Genomic_DNA"/>
</dbReference>
<gene>
    <name evidence="1" type="ORF">APAC_0477</name>
</gene>
<organism evidence="1 2">
    <name type="scientific">Malaciobacter pacificus</name>
    <dbReference type="NCBI Taxonomy" id="1080223"/>
    <lineage>
        <taxon>Bacteria</taxon>
        <taxon>Pseudomonadati</taxon>
        <taxon>Campylobacterota</taxon>
        <taxon>Epsilonproteobacteria</taxon>
        <taxon>Campylobacterales</taxon>
        <taxon>Arcobacteraceae</taxon>
        <taxon>Malaciobacter</taxon>
    </lineage>
</organism>
<dbReference type="InterPro" id="IPR051158">
    <property type="entry name" value="Metallophosphoesterase_sf"/>
</dbReference>
<dbReference type="AlphaFoldDB" id="A0A5C2H8T9"/>
<dbReference type="Proteomes" id="UP000322726">
    <property type="component" value="Chromosome"/>
</dbReference>
<reference evidence="1 2" key="2">
    <citation type="submission" date="2019-09" db="EMBL/GenBank/DDBJ databases">
        <title>Complete genome sequencing of four Arcobacter species reveals a diverse suite of mobile elements.</title>
        <authorList>
            <person name="Miller W.G."/>
            <person name="Yee E."/>
            <person name="Bono J.L."/>
        </authorList>
    </citation>
    <scope>NUCLEOTIDE SEQUENCE [LARGE SCALE GENOMIC DNA]</scope>
    <source>
        <strain evidence="1 2">LMG 26638</strain>
    </source>
</reference>
<dbReference type="GO" id="GO:0016787">
    <property type="term" value="F:hydrolase activity"/>
    <property type="evidence" value="ECO:0007669"/>
    <property type="project" value="InterPro"/>
</dbReference>
<dbReference type="OrthoDB" id="9780884at2"/>
<protein>
    <submittedName>
        <fullName evidence="1">Metallophosphoesterase (YkuE domain)</fullName>
    </submittedName>
</protein>
<name>A0A5C2H8T9_9BACT</name>
<dbReference type="Pfam" id="PF00149">
    <property type="entry name" value="Metallophos"/>
    <property type="match status" value="1"/>
</dbReference>
<dbReference type="SUPFAM" id="SSF56300">
    <property type="entry name" value="Metallo-dependent phosphatases"/>
    <property type="match status" value="1"/>
</dbReference>